<name>A0ABQ3DAW3_9ACTN</name>
<accession>A0ABQ3DAW3</accession>
<comment type="caution">
    <text evidence="2">The sequence shown here is derived from an EMBL/GenBank/DDBJ whole genome shotgun (WGS) entry which is preliminary data.</text>
</comment>
<proteinExistence type="predicted"/>
<gene>
    <name evidence="2" type="ORF">GCM10010345_88150</name>
</gene>
<feature type="region of interest" description="Disordered" evidence="1">
    <location>
        <begin position="1"/>
        <end position="75"/>
    </location>
</feature>
<sequence>MWVAPTPAGRSSGGRERGEDGVARVKELRDGIGAGSSVERVGTAESMRRPSTRPGQAATSASPRSLGRGGGCLVL</sequence>
<organism evidence="2 3">
    <name type="scientific">Streptomyces canarius</name>
    <dbReference type="NCBI Taxonomy" id="285453"/>
    <lineage>
        <taxon>Bacteria</taxon>
        <taxon>Bacillati</taxon>
        <taxon>Actinomycetota</taxon>
        <taxon>Actinomycetes</taxon>
        <taxon>Kitasatosporales</taxon>
        <taxon>Streptomycetaceae</taxon>
        <taxon>Streptomyces</taxon>
    </lineage>
</organism>
<evidence type="ECO:0000313" key="3">
    <source>
        <dbReference type="Proteomes" id="UP000653644"/>
    </source>
</evidence>
<feature type="compositionally biased region" description="Polar residues" evidence="1">
    <location>
        <begin position="53"/>
        <end position="63"/>
    </location>
</feature>
<evidence type="ECO:0000256" key="1">
    <source>
        <dbReference type="SAM" id="MobiDB-lite"/>
    </source>
</evidence>
<dbReference type="EMBL" id="BMVN01000079">
    <property type="protein sequence ID" value="GHA71368.1"/>
    <property type="molecule type" value="Genomic_DNA"/>
</dbReference>
<evidence type="ECO:0000313" key="2">
    <source>
        <dbReference type="EMBL" id="GHA71368.1"/>
    </source>
</evidence>
<reference evidence="3" key="1">
    <citation type="journal article" date="2019" name="Int. J. Syst. Evol. Microbiol.">
        <title>The Global Catalogue of Microorganisms (GCM) 10K type strain sequencing project: providing services to taxonomists for standard genome sequencing and annotation.</title>
        <authorList>
            <consortium name="The Broad Institute Genomics Platform"/>
            <consortium name="The Broad Institute Genome Sequencing Center for Infectious Disease"/>
            <person name="Wu L."/>
            <person name="Ma J."/>
        </authorList>
    </citation>
    <scope>NUCLEOTIDE SEQUENCE [LARGE SCALE GENOMIC DNA]</scope>
    <source>
        <strain evidence="3">JCM 4733</strain>
    </source>
</reference>
<protein>
    <submittedName>
        <fullName evidence="2">Uncharacterized protein</fullName>
    </submittedName>
</protein>
<dbReference type="Proteomes" id="UP000653644">
    <property type="component" value="Unassembled WGS sequence"/>
</dbReference>
<feature type="compositionally biased region" description="Basic and acidic residues" evidence="1">
    <location>
        <begin position="13"/>
        <end position="30"/>
    </location>
</feature>
<keyword evidence="3" id="KW-1185">Reference proteome</keyword>